<keyword evidence="2" id="KW-1185">Reference proteome</keyword>
<evidence type="ECO:0000313" key="1">
    <source>
        <dbReference type="EMBL" id="UNP28107.1"/>
    </source>
</evidence>
<dbReference type="RefSeq" id="WP_148648963.1">
    <property type="nucleotide sequence ID" value="NZ_CP011131.1"/>
</dbReference>
<sequence>MDLKRRGPLSLSHTPRVLHRGGLAVFAHPVFLSRIIPTPQLADTRRTVAAILTPCLAQCAAICASLPGLAAPTFEKVDAVLARGLIACSRLAALFAVLRTQTPLFPFGCAQQVIANQPTRVTALIRQTPINRD</sequence>
<dbReference type="Proteomes" id="UP000829194">
    <property type="component" value="Chromosome"/>
</dbReference>
<gene>
    <name evidence="1" type="ORF">MOV92_16585</name>
</gene>
<reference evidence="1 2" key="1">
    <citation type="submission" date="2022-03" db="EMBL/GenBank/DDBJ databases">
        <title>Complete genome sequence of Lysobacter capsici VKM B-2533 and Lysobacter gummosus 10.1.1, promising sources of lytic agents.</title>
        <authorList>
            <person name="Tarlachkov S.V."/>
            <person name="Kudryakova I.V."/>
            <person name="Afoshin A.S."/>
            <person name="Leontyevskaya E.A."/>
            <person name="Leontyevskaya N.V."/>
        </authorList>
    </citation>
    <scope>NUCLEOTIDE SEQUENCE [LARGE SCALE GENOMIC DNA]</scope>
    <source>
        <strain evidence="1 2">10.1.1</strain>
    </source>
</reference>
<evidence type="ECO:0000313" key="2">
    <source>
        <dbReference type="Proteomes" id="UP000829194"/>
    </source>
</evidence>
<protein>
    <submittedName>
        <fullName evidence="1">Uncharacterized protein</fullName>
    </submittedName>
</protein>
<proteinExistence type="predicted"/>
<accession>A0ABY3XBH6</accession>
<dbReference type="EMBL" id="CP093547">
    <property type="protein sequence ID" value="UNP28107.1"/>
    <property type="molecule type" value="Genomic_DNA"/>
</dbReference>
<name>A0ABY3XBH6_9GAMM</name>
<organism evidence="1 2">
    <name type="scientific">Lysobacter gummosus</name>
    <dbReference type="NCBI Taxonomy" id="262324"/>
    <lineage>
        <taxon>Bacteria</taxon>
        <taxon>Pseudomonadati</taxon>
        <taxon>Pseudomonadota</taxon>
        <taxon>Gammaproteobacteria</taxon>
        <taxon>Lysobacterales</taxon>
        <taxon>Lysobacteraceae</taxon>
        <taxon>Lysobacter</taxon>
    </lineage>
</organism>